<evidence type="ECO:0008006" key="3">
    <source>
        <dbReference type="Google" id="ProtNLM"/>
    </source>
</evidence>
<name>A0A5S3X3X7_9GAMM</name>
<dbReference type="AlphaFoldDB" id="A0A5S3X3X7"/>
<dbReference type="RefSeq" id="WP_138543790.1">
    <property type="nucleotide sequence ID" value="NZ_PNCJ01000007.1"/>
</dbReference>
<dbReference type="Proteomes" id="UP000306719">
    <property type="component" value="Unassembled WGS sequence"/>
</dbReference>
<accession>A0A5S3X3X7</accession>
<gene>
    <name evidence="1" type="ORF">CWB98_04650</name>
</gene>
<dbReference type="OrthoDB" id="6303838at2"/>
<reference evidence="2" key="2">
    <citation type="submission" date="2019-06" db="EMBL/GenBank/DDBJ databases">
        <title>Co-occurence of chitin degradation, pigmentation and bioactivity in marine Pseudoalteromonas.</title>
        <authorList>
            <person name="Sonnenschein E.C."/>
            <person name="Bech P.K."/>
        </authorList>
    </citation>
    <scope>NUCLEOTIDE SEQUENCE [LARGE SCALE GENOMIC DNA]</scope>
    <source>
        <strain evidence="2">S2599</strain>
    </source>
</reference>
<protein>
    <recommendedName>
        <fullName evidence="3">Class I lanthipeptide</fullName>
    </recommendedName>
</protein>
<evidence type="ECO:0000313" key="2">
    <source>
        <dbReference type="Proteomes" id="UP000306719"/>
    </source>
</evidence>
<sequence>MKLTVKKTQLKRLSNKQNTLPKQATPQIAGGHQGASISAGILCEITSLVNCSGECSLVVCPQ</sequence>
<organism evidence="1 2">
    <name type="scientific">Pseudoalteromonas rubra</name>
    <dbReference type="NCBI Taxonomy" id="43658"/>
    <lineage>
        <taxon>Bacteria</taxon>
        <taxon>Pseudomonadati</taxon>
        <taxon>Pseudomonadota</taxon>
        <taxon>Gammaproteobacteria</taxon>
        <taxon>Alteromonadales</taxon>
        <taxon>Pseudoalteromonadaceae</taxon>
        <taxon>Pseudoalteromonas</taxon>
    </lineage>
</organism>
<evidence type="ECO:0000313" key="1">
    <source>
        <dbReference type="EMBL" id="TMP38979.1"/>
    </source>
</evidence>
<reference evidence="1 2" key="1">
    <citation type="submission" date="2018-01" db="EMBL/GenBank/DDBJ databases">
        <authorList>
            <person name="Paulsen S."/>
            <person name="Gram L.K."/>
        </authorList>
    </citation>
    <scope>NUCLEOTIDE SEQUENCE [LARGE SCALE GENOMIC DNA]</scope>
    <source>
        <strain evidence="1 2">S2599</strain>
    </source>
</reference>
<proteinExistence type="predicted"/>
<comment type="caution">
    <text evidence="1">The sequence shown here is derived from an EMBL/GenBank/DDBJ whole genome shotgun (WGS) entry which is preliminary data.</text>
</comment>
<dbReference type="EMBL" id="PNCJ01000007">
    <property type="protein sequence ID" value="TMP38979.1"/>
    <property type="molecule type" value="Genomic_DNA"/>
</dbReference>